<dbReference type="InterPro" id="IPR027268">
    <property type="entry name" value="Peptidase_M4/M1_CTD_sf"/>
</dbReference>
<evidence type="ECO:0000259" key="26">
    <source>
        <dbReference type="Pfam" id="PF01433"/>
    </source>
</evidence>
<organism evidence="29 30">
    <name type="scientific">Bombyx mandarina</name>
    <name type="common">Wild silk moth</name>
    <name type="synonym">Wild silkworm</name>
    <dbReference type="NCBI Taxonomy" id="7092"/>
    <lineage>
        <taxon>Eukaryota</taxon>
        <taxon>Metazoa</taxon>
        <taxon>Ecdysozoa</taxon>
        <taxon>Arthropoda</taxon>
        <taxon>Hexapoda</taxon>
        <taxon>Insecta</taxon>
        <taxon>Pterygota</taxon>
        <taxon>Neoptera</taxon>
        <taxon>Endopterygota</taxon>
        <taxon>Lepidoptera</taxon>
        <taxon>Glossata</taxon>
        <taxon>Ditrysia</taxon>
        <taxon>Bombycoidea</taxon>
        <taxon>Bombycidae</taxon>
        <taxon>Bombycinae</taxon>
        <taxon>Bombyx</taxon>
    </lineage>
</organism>
<keyword evidence="13" id="KW-0378">Hydrolase</keyword>
<evidence type="ECO:0000256" key="7">
    <source>
        <dbReference type="ARBA" id="ARBA00022475"/>
    </source>
</evidence>
<dbReference type="Gene3D" id="2.60.40.1730">
    <property type="entry name" value="tricorn interacting facor f3 domain"/>
    <property type="match status" value="1"/>
</dbReference>
<dbReference type="FunFam" id="1.10.390.10:FF:000016">
    <property type="entry name" value="Glutamyl aminopeptidase"/>
    <property type="match status" value="1"/>
</dbReference>
<feature type="domain" description="Peptidase M1 membrane alanine aminopeptidase" evidence="26">
    <location>
        <begin position="372"/>
        <end position="594"/>
    </location>
</feature>
<evidence type="ECO:0000256" key="22">
    <source>
        <dbReference type="PIRSR" id="PIRSR634016-1"/>
    </source>
</evidence>
<feature type="binding site" evidence="23">
    <location>
        <position position="448"/>
    </location>
    <ligand>
        <name>Zn(2+)</name>
        <dbReference type="ChEBI" id="CHEBI:29105"/>
        <note>catalytic</note>
    </ligand>
</feature>
<evidence type="ECO:0000256" key="1">
    <source>
        <dbReference type="ARBA" id="ARBA00000098"/>
    </source>
</evidence>
<evidence type="ECO:0000259" key="28">
    <source>
        <dbReference type="Pfam" id="PF17900"/>
    </source>
</evidence>
<dbReference type="GO" id="GO:0016285">
    <property type="term" value="F:alanyl aminopeptidase activity"/>
    <property type="evidence" value="ECO:0007669"/>
    <property type="project" value="UniProtKB-EC"/>
</dbReference>
<dbReference type="InterPro" id="IPR034016">
    <property type="entry name" value="M1_APN-typ"/>
</dbReference>
<dbReference type="Pfam" id="PF17900">
    <property type="entry name" value="Peptidase_M1_N"/>
    <property type="match status" value="1"/>
</dbReference>
<keyword evidence="29" id="KW-1185">Reference proteome</keyword>
<evidence type="ECO:0000256" key="21">
    <source>
        <dbReference type="ARBA" id="ARBA00023288"/>
    </source>
</evidence>
<dbReference type="PANTHER" id="PTHR11533:SF294">
    <property type="entry name" value="THYROTROPIN-RELEASING HORMONE-DEGRADING ECTOENZYME"/>
    <property type="match status" value="1"/>
</dbReference>
<evidence type="ECO:0000256" key="2">
    <source>
        <dbReference type="ARBA" id="ARBA00004606"/>
    </source>
</evidence>
<dbReference type="InterPro" id="IPR001930">
    <property type="entry name" value="Peptidase_M1"/>
</dbReference>
<feature type="binding site" evidence="23">
    <location>
        <position position="467"/>
    </location>
    <ligand>
        <name>Zn(2+)</name>
        <dbReference type="ChEBI" id="CHEBI:29105"/>
        <note>catalytic</note>
    </ligand>
</feature>
<feature type="active site" description="Proton acceptor" evidence="22">
    <location>
        <position position="445"/>
    </location>
</feature>
<dbReference type="Gene3D" id="1.10.390.10">
    <property type="entry name" value="Neutral Protease Domain 2"/>
    <property type="match status" value="1"/>
</dbReference>
<dbReference type="GeneID" id="114247366"/>
<dbReference type="GO" id="GO:0005737">
    <property type="term" value="C:cytoplasm"/>
    <property type="evidence" value="ECO:0007669"/>
    <property type="project" value="TreeGrafter"/>
</dbReference>
<dbReference type="GO" id="GO:0006508">
    <property type="term" value="P:proteolysis"/>
    <property type="evidence" value="ECO:0007669"/>
    <property type="project" value="UniProtKB-KW"/>
</dbReference>
<evidence type="ECO:0000256" key="16">
    <source>
        <dbReference type="ARBA" id="ARBA00022989"/>
    </source>
</evidence>
<reference evidence="30" key="1">
    <citation type="submission" date="2025-08" db="UniProtKB">
        <authorList>
            <consortium name="RefSeq"/>
        </authorList>
    </citation>
    <scope>IDENTIFICATION</scope>
    <source>
        <tissue evidence="30">Silk gland</tissue>
    </source>
</reference>
<comment type="cofactor">
    <cofactor evidence="23">
        <name>Zn(2+)</name>
        <dbReference type="ChEBI" id="CHEBI:29105"/>
    </cofactor>
    <text evidence="23">Binds 1 zinc ion per subunit.</text>
</comment>
<evidence type="ECO:0000256" key="18">
    <source>
        <dbReference type="ARBA" id="ARBA00023136"/>
    </source>
</evidence>
<dbReference type="SUPFAM" id="SSF63737">
    <property type="entry name" value="Leukotriene A4 hydrolase N-terminal domain"/>
    <property type="match status" value="1"/>
</dbReference>
<dbReference type="InterPro" id="IPR042097">
    <property type="entry name" value="Aminopeptidase_N-like_N_sf"/>
</dbReference>
<evidence type="ECO:0000256" key="3">
    <source>
        <dbReference type="ARBA" id="ARBA00004609"/>
    </source>
</evidence>
<comment type="subcellular location">
    <subcellularLocation>
        <location evidence="3">Cell membrane</location>
        <topology evidence="3">Lipid-anchor</topology>
        <topology evidence="3">GPI-anchor</topology>
    </subcellularLocation>
    <subcellularLocation>
        <location evidence="2">Membrane</location>
        <topology evidence="2">Single-pass type II membrane protein</topology>
    </subcellularLocation>
</comment>
<keyword evidence="20" id="KW-0325">Glycoprotein</keyword>
<evidence type="ECO:0000256" key="17">
    <source>
        <dbReference type="ARBA" id="ARBA00023049"/>
    </source>
</evidence>
<evidence type="ECO:0000259" key="27">
    <source>
        <dbReference type="Pfam" id="PF11838"/>
    </source>
</evidence>
<evidence type="ECO:0000256" key="4">
    <source>
        <dbReference type="ARBA" id="ARBA00010136"/>
    </source>
</evidence>
<keyword evidence="17" id="KW-0482">Metalloprotease</keyword>
<keyword evidence="7" id="KW-1003">Cell membrane</keyword>
<keyword evidence="8" id="KW-0336">GPI-anchor</keyword>
<evidence type="ECO:0000256" key="23">
    <source>
        <dbReference type="PIRSR" id="PIRSR634016-3"/>
    </source>
</evidence>
<evidence type="ECO:0000256" key="20">
    <source>
        <dbReference type="ARBA" id="ARBA00023180"/>
    </source>
</evidence>
<evidence type="ECO:0000256" key="11">
    <source>
        <dbReference type="ARBA" id="ARBA00022723"/>
    </source>
</evidence>
<evidence type="ECO:0000256" key="15">
    <source>
        <dbReference type="ARBA" id="ARBA00022968"/>
    </source>
</evidence>
<evidence type="ECO:0000313" key="29">
    <source>
        <dbReference type="Proteomes" id="UP000504629"/>
    </source>
</evidence>
<dbReference type="Pfam" id="PF11838">
    <property type="entry name" value="ERAP1_C"/>
    <property type="match status" value="1"/>
</dbReference>
<keyword evidence="9" id="KW-0645">Protease</keyword>
<dbReference type="PRINTS" id="PR00756">
    <property type="entry name" value="ALADIPTASE"/>
</dbReference>
<name>A0A6J2K2J7_BOMMA</name>
<dbReference type="RefSeq" id="XP_028036120.1">
    <property type="nucleotide sequence ID" value="XM_028180319.1"/>
</dbReference>
<comment type="similarity">
    <text evidence="4">Belongs to the peptidase M1 family.</text>
</comment>
<dbReference type="InterPro" id="IPR045357">
    <property type="entry name" value="Aminopeptidase_N-like_N"/>
</dbReference>
<accession>A0A6J2K2J7</accession>
<evidence type="ECO:0000256" key="5">
    <source>
        <dbReference type="ARBA" id="ARBA00012564"/>
    </source>
</evidence>
<dbReference type="GO" id="GO:0098552">
    <property type="term" value="C:side of membrane"/>
    <property type="evidence" value="ECO:0007669"/>
    <property type="project" value="UniProtKB-KW"/>
</dbReference>
<dbReference type="GO" id="GO:0005615">
    <property type="term" value="C:extracellular space"/>
    <property type="evidence" value="ECO:0007669"/>
    <property type="project" value="TreeGrafter"/>
</dbReference>
<evidence type="ECO:0000256" key="9">
    <source>
        <dbReference type="ARBA" id="ARBA00022670"/>
    </source>
</evidence>
<dbReference type="Pfam" id="PF01433">
    <property type="entry name" value="Peptidase_M1"/>
    <property type="match status" value="1"/>
</dbReference>
<comment type="catalytic activity">
    <reaction evidence="1">
        <text>Release of an N-terminal amino acid, Xaa-|-Yaa- from a peptide, amide or arylamide. Xaa is preferably Ala, but may be most amino acids including Pro (slow action). When a terminal hydrophobic residue is followed by a prolyl residue, the two may be released as an intact Xaa-Pro dipeptide.</text>
        <dbReference type="EC" id="3.4.11.2"/>
    </reaction>
</comment>
<keyword evidence="14 23" id="KW-0862">Zinc</keyword>
<keyword evidence="15" id="KW-0735">Signal-anchor</keyword>
<keyword evidence="16 25" id="KW-1133">Transmembrane helix</keyword>
<sequence>MDQTSQLGRANGDLSMQTHEPLNVVDGTTKTERGIILSKPLVLFIFVIFVLTLVTSSLLVYNFAACPKTDQLANVTKYELCRVAEAKLSLNETNKDIPKDRNIEVNDKKSATERNIAISKNEIEKVKDAEGKDVMNDTNLETPKEFRLPQNVKPENYYLNITPFFLENNFTFQGEVTILLTVFNETNEIIFHGVDLVFRDLKLLTEKDRRIIDILKTEEDKLRQFHTVTVRDKLEVGMQYLLIISYSGILNDDLHGFYRSSYEDGGVRKWIAVTQFQAMDARRAFPCWDEPAMKARFTITIGRPANMTSLSNMNSIKQSPHDRVEGYINDFYEESLPMSTYLVAFAVTDFSSKSKDTFSVWARDKVLPAASFALEIGSKILKFLENYYDIKFPLPKIDMIALPDFKNGAMENWGLLTFREIAMLYQQGVSATMDKVHVATVVAHEIAHQWFGNLVTPSWWRDLWLNEGFATYVEYVAVDAVEKSWNLTELCILDQVHNVFQLDALNSSHQLSVDVTASEETDAIFDKISYGKGAALLRMLNHILTDDIFNAGVTNYLKSKMYGNAEQKDLWAALTAVATQRNLKIDVAVVMDSWTLQTGFPVLTVNRDYGNQQIKFSQERFVLINETSSSQQAPLWWIPVSYTTASEQDFRSTRPKFWLEGVQSVVKDFPVKNEDWLIVNIQETGFYRVNYDTRNWQLLTAVLNDKNRFQEIHVINRAQIVDDAMNLALTGRLDYKTALDVVSYLAHERSYVPWKTGLSALGYIDTMLSNGEHYVEYGIYVDRLLQGAIRDVGWDIREDESVITAQHRVDLWASACHFENPDCIQNAIISFKNWSTSPDPDRFNDIPVDVRGIVYCMALRLGGVSEWQFALDRLPAAAPAERHRLLSVLGCTRTPHLLRRYLDMSLRNDSGIRKQDVVRVFSAVSNTAIGQPISFSFIRENWQNIRTYFGSISTLNHIVKVVTRRLNLQHEYEELKRFVSESCSDLGRPVRQVLETVHANVQWRKRNYQTIVDWLQEVNKKYKV</sequence>
<evidence type="ECO:0000256" key="19">
    <source>
        <dbReference type="ARBA" id="ARBA00023157"/>
    </source>
</evidence>
<keyword evidence="11 23" id="KW-0479">Metal-binding</keyword>
<evidence type="ECO:0000256" key="13">
    <source>
        <dbReference type="ARBA" id="ARBA00022801"/>
    </source>
</evidence>
<feature type="domain" description="ERAP1-like C-terminal" evidence="27">
    <location>
        <begin position="676"/>
        <end position="998"/>
    </location>
</feature>
<feature type="domain" description="Aminopeptidase N-like N-terminal" evidence="28">
    <location>
        <begin position="153"/>
        <end position="342"/>
    </location>
</feature>
<keyword evidence="19" id="KW-1015">Disulfide bond</keyword>
<dbReference type="AlphaFoldDB" id="A0A6J2K2J7"/>
<dbReference type="KEGG" id="bman:114247366"/>
<dbReference type="CDD" id="cd09601">
    <property type="entry name" value="M1_APN-Q_like"/>
    <property type="match status" value="1"/>
</dbReference>
<dbReference type="GO" id="GO:0005886">
    <property type="term" value="C:plasma membrane"/>
    <property type="evidence" value="ECO:0007669"/>
    <property type="project" value="UniProtKB-SubCell"/>
</dbReference>
<dbReference type="FunFam" id="2.60.40.1730:FF:000012">
    <property type="entry name" value="Aminopeptidase N"/>
    <property type="match status" value="1"/>
</dbReference>
<feature type="binding site" evidence="23">
    <location>
        <position position="444"/>
    </location>
    <ligand>
        <name>Zn(2+)</name>
        <dbReference type="ChEBI" id="CHEBI:29105"/>
        <note>catalytic</note>
    </ligand>
</feature>
<dbReference type="GO" id="GO:0043171">
    <property type="term" value="P:peptide catabolic process"/>
    <property type="evidence" value="ECO:0007669"/>
    <property type="project" value="TreeGrafter"/>
</dbReference>
<dbReference type="InterPro" id="IPR014782">
    <property type="entry name" value="Peptidase_M1_dom"/>
</dbReference>
<dbReference type="GO" id="GO:0042277">
    <property type="term" value="F:peptide binding"/>
    <property type="evidence" value="ECO:0007669"/>
    <property type="project" value="TreeGrafter"/>
</dbReference>
<dbReference type="EC" id="3.4.11.2" evidence="5"/>
<dbReference type="FunFam" id="2.60.40.1910:FF:000008">
    <property type="entry name" value="Aminopeptidase"/>
    <property type="match status" value="1"/>
</dbReference>
<proteinExistence type="inferred from homology"/>
<feature type="site" description="Transition state stabilizer" evidence="24">
    <location>
        <position position="530"/>
    </location>
</feature>
<keyword evidence="21" id="KW-0449">Lipoprotein</keyword>
<keyword evidence="12" id="KW-0732">Signal</keyword>
<dbReference type="InterPro" id="IPR050344">
    <property type="entry name" value="Peptidase_M1_aminopeptidases"/>
</dbReference>
<dbReference type="Gene3D" id="2.60.40.1910">
    <property type="match status" value="1"/>
</dbReference>
<dbReference type="InterPro" id="IPR024571">
    <property type="entry name" value="ERAP1-like_C_dom"/>
</dbReference>
<dbReference type="Gene3D" id="1.25.50.20">
    <property type="match status" value="1"/>
</dbReference>
<keyword evidence="10 25" id="KW-0812">Transmembrane</keyword>
<dbReference type="GO" id="GO:0070006">
    <property type="term" value="F:metalloaminopeptidase activity"/>
    <property type="evidence" value="ECO:0007669"/>
    <property type="project" value="TreeGrafter"/>
</dbReference>
<keyword evidence="18 25" id="KW-0472">Membrane</keyword>
<dbReference type="FunFam" id="1.25.50.20:FF:000001">
    <property type="entry name" value="Aminopeptidase"/>
    <property type="match status" value="1"/>
</dbReference>
<protein>
    <recommendedName>
        <fullName evidence="6">Aminopeptidase N</fullName>
        <ecNumber evidence="5">3.4.11.2</ecNumber>
    </recommendedName>
</protein>
<dbReference type="OrthoDB" id="510539at2759"/>
<evidence type="ECO:0000256" key="10">
    <source>
        <dbReference type="ARBA" id="ARBA00022692"/>
    </source>
</evidence>
<evidence type="ECO:0000256" key="14">
    <source>
        <dbReference type="ARBA" id="ARBA00022833"/>
    </source>
</evidence>
<gene>
    <name evidence="30" type="primary">LOC114247366</name>
</gene>
<dbReference type="GO" id="GO:0008270">
    <property type="term" value="F:zinc ion binding"/>
    <property type="evidence" value="ECO:0007669"/>
    <property type="project" value="InterPro"/>
</dbReference>
<evidence type="ECO:0000313" key="30">
    <source>
        <dbReference type="RefSeq" id="XP_028036120.1"/>
    </source>
</evidence>
<feature type="transmembrane region" description="Helical" evidence="25">
    <location>
        <begin position="41"/>
        <end position="64"/>
    </location>
</feature>
<evidence type="ECO:0000256" key="25">
    <source>
        <dbReference type="SAM" id="Phobius"/>
    </source>
</evidence>
<evidence type="ECO:0000256" key="6">
    <source>
        <dbReference type="ARBA" id="ARBA00015611"/>
    </source>
</evidence>
<dbReference type="Proteomes" id="UP000504629">
    <property type="component" value="Unplaced"/>
</dbReference>
<dbReference type="PANTHER" id="PTHR11533">
    <property type="entry name" value="PROTEASE M1 ZINC METALLOPROTEASE"/>
    <property type="match status" value="1"/>
</dbReference>
<evidence type="ECO:0000256" key="24">
    <source>
        <dbReference type="PIRSR" id="PIRSR634016-4"/>
    </source>
</evidence>
<evidence type="ECO:0000256" key="8">
    <source>
        <dbReference type="ARBA" id="ARBA00022622"/>
    </source>
</evidence>
<evidence type="ECO:0000256" key="12">
    <source>
        <dbReference type="ARBA" id="ARBA00022729"/>
    </source>
</evidence>
<dbReference type="SUPFAM" id="SSF55486">
    <property type="entry name" value="Metalloproteases ('zincins'), catalytic domain"/>
    <property type="match status" value="1"/>
</dbReference>